<comment type="caution">
    <text evidence="8">The sequence shown here is derived from an EMBL/GenBank/DDBJ whole genome shotgun (WGS) entry which is preliminary data.</text>
</comment>
<feature type="transmembrane region" description="Helical" evidence="6">
    <location>
        <begin position="77"/>
        <end position="99"/>
    </location>
</feature>
<evidence type="ECO:0000256" key="6">
    <source>
        <dbReference type="SAM" id="Phobius"/>
    </source>
</evidence>
<accession>A0ABT0I9F8</accession>
<dbReference type="EMBL" id="JALPTH010000008">
    <property type="protein sequence ID" value="MCK8677953.1"/>
    <property type="molecule type" value="Genomic_DNA"/>
</dbReference>
<organism evidence="8 9">
    <name type="scientific">Streptomyces lichenis</name>
    <dbReference type="NCBI Taxonomy" id="2306967"/>
    <lineage>
        <taxon>Bacteria</taxon>
        <taxon>Bacillati</taxon>
        <taxon>Actinomycetota</taxon>
        <taxon>Actinomycetes</taxon>
        <taxon>Kitasatosporales</taxon>
        <taxon>Streptomycetaceae</taxon>
        <taxon>Streptomyces</taxon>
    </lineage>
</organism>
<evidence type="ECO:0000256" key="3">
    <source>
        <dbReference type="ARBA" id="ARBA00022692"/>
    </source>
</evidence>
<keyword evidence="3 6" id="KW-0812">Transmembrane</keyword>
<evidence type="ECO:0000313" key="8">
    <source>
        <dbReference type="EMBL" id="MCK8677953.1"/>
    </source>
</evidence>
<comment type="subcellular location">
    <subcellularLocation>
        <location evidence="1">Cell membrane</location>
        <topology evidence="1">Multi-pass membrane protein</topology>
    </subcellularLocation>
</comment>
<name>A0ABT0I9F8_9ACTN</name>
<evidence type="ECO:0000259" key="7">
    <source>
        <dbReference type="Pfam" id="PF00482"/>
    </source>
</evidence>
<protein>
    <submittedName>
        <fullName evidence="8">Type II secretion system F family protein</fullName>
    </submittedName>
</protein>
<dbReference type="PANTHER" id="PTHR35007:SF3">
    <property type="entry name" value="POSSIBLE CONSERVED ALANINE RICH MEMBRANE PROTEIN"/>
    <property type="match status" value="1"/>
</dbReference>
<dbReference type="Pfam" id="PF00482">
    <property type="entry name" value="T2SSF"/>
    <property type="match status" value="1"/>
</dbReference>
<gene>
    <name evidence="8" type="ORF">M1O15_11215</name>
</gene>
<keyword evidence="9" id="KW-1185">Reference proteome</keyword>
<reference evidence="8 9" key="1">
    <citation type="submission" date="2022-04" db="EMBL/GenBank/DDBJ databases">
        <title>Streptomyces sp. nov. LCR6-01 isolated from Lichen of Dirinaria sp.</title>
        <authorList>
            <person name="Kanchanasin P."/>
            <person name="Tanasupawat S."/>
            <person name="Phongsopitanun W."/>
        </authorList>
    </citation>
    <scope>NUCLEOTIDE SEQUENCE [LARGE SCALE GENOMIC DNA]</scope>
    <source>
        <strain evidence="8 9">LCR6-01</strain>
    </source>
</reference>
<evidence type="ECO:0000256" key="1">
    <source>
        <dbReference type="ARBA" id="ARBA00004651"/>
    </source>
</evidence>
<evidence type="ECO:0000256" key="4">
    <source>
        <dbReference type="ARBA" id="ARBA00022989"/>
    </source>
</evidence>
<dbReference type="Proteomes" id="UP001522868">
    <property type="component" value="Unassembled WGS sequence"/>
</dbReference>
<feature type="domain" description="Type II secretion system protein GspF" evidence="7">
    <location>
        <begin position="126"/>
        <end position="248"/>
    </location>
</feature>
<feature type="transmembrane region" description="Helical" evidence="6">
    <location>
        <begin position="229"/>
        <end position="256"/>
    </location>
</feature>
<evidence type="ECO:0000313" key="9">
    <source>
        <dbReference type="Proteomes" id="UP001522868"/>
    </source>
</evidence>
<dbReference type="PANTHER" id="PTHR35007">
    <property type="entry name" value="INTEGRAL MEMBRANE PROTEIN-RELATED"/>
    <property type="match status" value="1"/>
</dbReference>
<proteinExistence type="predicted"/>
<dbReference type="PROSITE" id="PS51257">
    <property type="entry name" value="PROKAR_LIPOPROTEIN"/>
    <property type="match status" value="1"/>
</dbReference>
<evidence type="ECO:0000256" key="2">
    <source>
        <dbReference type="ARBA" id="ARBA00022475"/>
    </source>
</evidence>
<keyword evidence="2" id="KW-1003">Cell membrane</keyword>
<keyword evidence="4 6" id="KW-1133">Transmembrane helix</keyword>
<dbReference type="InterPro" id="IPR018076">
    <property type="entry name" value="T2SS_GspF_dom"/>
</dbReference>
<dbReference type="RefSeq" id="WP_248633398.1">
    <property type="nucleotide sequence ID" value="NZ_JALPTH010000008.1"/>
</dbReference>
<evidence type="ECO:0000256" key="5">
    <source>
        <dbReference type="ARBA" id="ARBA00023136"/>
    </source>
</evidence>
<keyword evidence="5 6" id="KW-0472">Membrane</keyword>
<sequence>MSGDRVSGLLTVAALLSATACGWWSLTAHRHRRQVRRRLARLGGAASGPGSGRPSAGWWSGRLRGALHQAAPLGAGVAAWALVGGLPGCAVGVAAAYGIRRWQRRPRADGDAEEQEAAARGLPLVADLLAACLAAGAGPREAAAAVGGSLGGPVGDRLAHAAAELRLGGEPAEVWGRFGELPGARPLARSLERAGASGAPAAEAVARLAAGLRAEQARAAAARGQRAQVLITAPVGLCFLPAFLAIGVAPVVIGLASSLM</sequence>